<dbReference type="InterPro" id="IPR013321">
    <property type="entry name" value="Arc_rbn_hlx_hlx"/>
</dbReference>
<dbReference type="AlphaFoldDB" id="A0AAC9YHC8"/>
<proteinExistence type="predicted"/>
<keyword evidence="2" id="KW-0614">Plasmid</keyword>
<evidence type="ECO:0000313" key="3">
    <source>
        <dbReference type="Proteomes" id="UP000792865"/>
    </source>
</evidence>
<dbReference type="InterPro" id="IPR004322">
    <property type="entry name" value="Plasmid_replicase_bac"/>
</dbReference>
<dbReference type="Proteomes" id="UP000792865">
    <property type="component" value="Plasmid p5_M47_H.defensa"/>
</dbReference>
<sequence>MDKRALDYFNTHLPYKPYCTDDLHVGLRILPQAQALLKRYIQPNPPHAMSVLAFDLDYQGGAIGWDDYNAPPFNISAMNRKNAHAHGFYCVKTAIRTAPDGSIKALKYAAAIERALCLKLNADPRYGGLICKNPNHADWQVTQWRAEPYTLDELADYVDLSASPAPIIDLNYGLCRNCTIFEKTRQWAYKAIKRGWPDLPQWFEACFDRALAYNLQFPAPLGENEVKAIARSISKWTYQRFNASEFSRIQAIRGAKGGRKANNWHEAGVLGGKISHGGGRPIVARSIEQLKPWEALGISRRMYYYRKQKGIL</sequence>
<dbReference type="GO" id="GO:0006355">
    <property type="term" value="P:regulation of DNA-templated transcription"/>
    <property type="evidence" value="ECO:0007669"/>
    <property type="project" value="InterPro"/>
</dbReference>
<dbReference type="Gene3D" id="1.10.1220.10">
    <property type="entry name" value="Met repressor-like"/>
    <property type="match status" value="1"/>
</dbReference>
<feature type="domain" description="Primase C-terminal 1" evidence="1">
    <location>
        <begin position="176"/>
        <end position="239"/>
    </location>
</feature>
<dbReference type="Pfam" id="PF03090">
    <property type="entry name" value="Replicase"/>
    <property type="match status" value="1"/>
</dbReference>
<name>A0AAC9YHC8_9ENTR</name>
<dbReference type="GO" id="GO:0043565">
    <property type="term" value="F:sequence-specific DNA binding"/>
    <property type="evidence" value="ECO:0007669"/>
    <property type="project" value="UniProtKB-ARBA"/>
</dbReference>
<dbReference type="InterPro" id="IPR014820">
    <property type="entry name" value="PriCT_1"/>
</dbReference>
<dbReference type="EMBL" id="CP022937">
    <property type="protein sequence ID" value="ASV34619.1"/>
    <property type="molecule type" value="Genomic_DNA"/>
</dbReference>
<reference evidence="2" key="1">
    <citation type="submission" date="2017-08" db="EMBL/GenBank/DDBJ databases">
        <title>Genome sequence of Candidatus Hamiltonella defensa from Acyrthosiphon pisum strain MI47.</title>
        <authorList>
            <person name="Patel V.A."/>
            <person name="Chevignon G."/>
            <person name="Russell J.A."/>
            <person name="Oliver K.M."/>
        </authorList>
    </citation>
    <scope>NUCLEOTIDE SEQUENCE</scope>
    <source>
        <strain evidence="2">MI47</strain>
        <plasmid evidence="2">p5_M47_H.defensa</plasmid>
    </source>
</reference>
<dbReference type="Pfam" id="PF08708">
    <property type="entry name" value="PriCT_1"/>
    <property type="match status" value="1"/>
</dbReference>
<organism evidence="2 3">
    <name type="scientific">Candidatus Williamhamiltonella defendens</name>
    <dbReference type="NCBI Taxonomy" id="138072"/>
    <lineage>
        <taxon>Bacteria</taxon>
        <taxon>Pseudomonadati</taxon>
        <taxon>Pseudomonadota</taxon>
        <taxon>Gammaproteobacteria</taxon>
        <taxon>Enterobacterales</taxon>
        <taxon>Enterobacteriaceae</taxon>
        <taxon>aphid secondary symbionts</taxon>
        <taxon>Candidatus Williamhamiltonella</taxon>
    </lineage>
</organism>
<evidence type="ECO:0000259" key="1">
    <source>
        <dbReference type="Pfam" id="PF08708"/>
    </source>
</evidence>
<gene>
    <name evidence="2" type="ORF">CJJ18_11710</name>
</gene>
<accession>A0AAC9YHC8</accession>
<dbReference type="Gene3D" id="1.10.340.50">
    <property type="match status" value="1"/>
</dbReference>
<protein>
    <recommendedName>
        <fullName evidence="1">Primase C-terminal 1 domain-containing protein</fullName>
    </recommendedName>
</protein>
<evidence type="ECO:0000313" key="2">
    <source>
        <dbReference type="EMBL" id="ASV34619.1"/>
    </source>
</evidence>
<geneLocation type="plasmid" evidence="2 3">
    <name>p5_M47_H.defensa</name>
</geneLocation>